<keyword evidence="3" id="KW-1185">Reference proteome</keyword>
<reference evidence="1 2" key="1">
    <citation type="journal article" date="2014" name="PLoS Genet.">
        <title>The Genome of Spironucleus salmonicida Highlights a Fish Pathogen Adapted to Fluctuating Environments.</title>
        <authorList>
            <person name="Xu F."/>
            <person name="Jerlstrom-Hultqvist J."/>
            <person name="Einarsson E."/>
            <person name="Astvaldsson A."/>
            <person name="Svard S.G."/>
            <person name="Andersson J.O."/>
        </authorList>
    </citation>
    <scope>NUCLEOTIDE SEQUENCE</scope>
    <source>
        <strain evidence="2">ATCC 50377</strain>
    </source>
</reference>
<evidence type="ECO:0000313" key="1">
    <source>
        <dbReference type="EMBL" id="EST48989.1"/>
    </source>
</evidence>
<dbReference type="VEuPathDB" id="GiardiaDB:SS50377_22669"/>
<evidence type="ECO:0000313" key="2">
    <source>
        <dbReference type="EMBL" id="KAH0575048.1"/>
    </source>
</evidence>
<name>V6M6F9_9EUKA</name>
<reference evidence="2" key="2">
    <citation type="submission" date="2020-12" db="EMBL/GenBank/DDBJ databases">
        <title>New Spironucleus salmonicida genome in near-complete chromosomes.</title>
        <authorList>
            <person name="Xu F."/>
            <person name="Kurt Z."/>
            <person name="Jimenez-Gonzalez A."/>
            <person name="Astvaldsson A."/>
            <person name="Andersson J.O."/>
            <person name="Svard S.G."/>
        </authorList>
    </citation>
    <scope>NUCLEOTIDE SEQUENCE</scope>
    <source>
        <strain evidence="2">ATCC 50377</strain>
    </source>
</reference>
<sequence length="184" mass="21220">MDFPQLHSVPMDIPIQQQYKNQIKICSALLRTATPNEVAAYAKAAQVLLVTTSNIEFIFQNFILSEADEDTLNCYIKKIIHYYNTVEQKTPIYKGQFGILIDGIRSQTGEAQELLSCAVKQEGDSNIEVQRTLEYFEIVKENIEKYGSIYKDDQLQQQLYQVEEQVDVQKEVPLVEGERKNFMI</sequence>
<evidence type="ECO:0000313" key="3">
    <source>
        <dbReference type="Proteomes" id="UP000018208"/>
    </source>
</evidence>
<dbReference type="Proteomes" id="UP000018208">
    <property type="component" value="Unassembled WGS sequence"/>
</dbReference>
<organism evidence="1">
    <name type="scientific">Spironucleus salmonicida</name>
    <dbReference type="NCBI Taxonomy" id="348837"/>
    <lineage>
        <taxon>Eukaryota</taxon>
        <taxon>Metamonada</taxon>
        <taxon>Diplomonadida</taxon>
        <taxon>Hexamitidae</taxon>
        <taxon>Hexamitinae</taxon>
        <taxon>Spironucleus</taxon>
    </lineage>
</organism>
<dbReference type="EMBL" id="AUWU02000003">
    <property type="protein sequence ID" value="KAH0575048.1"/>
    <property type="molecule type" value="Genomic_DNA"/>
</dbReference>
<dbReference type="AlphaFoldDB" id="V6M6F9"/>
<protein>
    <submittedName>
        <fullName evidence="1">Uncharacterized protein</fullName>
    </submittedName>
</protein>
<proteinExistence type="predicted"/>
<gene>
    <name evidence="1" type="ORF">SS50377_10759</name>
    <name evidence="2" type="ORF">SS50377_22669</name>
</gene>
<accession>V6M6F9</accession>
<dbReference type="EMBL" id="KI545969">
    <property type="protein sequence ID" value="EST48989.1"/>
    <property type="molecule type" value="Genomic_DNA"/>
</dbReference>